<proteinExistence type="predicted"/>
<protein>
    <submittedName>
        <fullName evidence="3">Glycosyltransferase family 2 protein</fullName>
    </submittedName>
</protein>
<feature type="region of interest" description="Disordered" evidence="1">
    <location>
        <begin position="329"/>
        <end position="356"/>
    </location>
</feature>
<evidence type="ECO:0000259" key="2">
    <source>
        <dbReference type="Pfam" id="PF00535"/>
    </source>
</evidence>
<dbReference type="PANTHER" id="PTHR22916">
    <property type="entry name" value="GLYCOSYLTRANSFERASE"/>
    <property type="match status" value="1"/>
</dbReference>
<accession>A0ABY8CSR2</accession>
<evidence type="ECO:0000313" key="3">
    <source>
        <dbReference type="EMBL" id="WEX80937.1"/>
    </source>
</evidence>
<dbReference type="EMBL" id="CP120370">
    <property type="protein sequence ID" value="WEX80937.1"/>
    <property type="molecule type" value="Genomic_DNA"/>
</dbReference>
<dbReference type="CDD" id="cd00761">
    <property type="entry name" value="Glyco_tranf_GTA_type"/>
    <property type="match status" value="1"/>
</dbReference>
<dbReference type="SUPFAM" id="SSF53448">
    <property type="entry name" value="Nucleotide-diphospho-sugar transferases"/>
    <property type="match status" value="1"/>
</dbReference>
<keyword evidence="4" id="KW-1185">Reference proteome</keyword>
<dbReference type="InterPro" id="IPR029044">
    <property type="entry name" value="Nucleotide-diphossugar_trans"/>
</dbReference>
<dbReference type="RefSeq" id="WP_280731660.1">
    <property type="nucleotide sequence ID" value="NZ_CP120367.1"/>
</dbReference>
<organism evidence="3 4">
    <name type="scientific">Sinorhizobium numidicum</name>
    <dbReference type="NCBI Taxonomy" id="680248"/>
    <lineage>
        <taxon>Bacteria</taxon>
        <taxon>Pseudomonadati</taxon>
        <taxon>Pseudomonadota</taxon>
        <taxon>Alphaproteobacteria</taxon>
        <taxon>Hyphomicrobiales</taxon>
        <taxon>Rhizobiaceae</taxon>
        <taxon>Sinorhizobium/Ensifer group</taxon>
        <taxon>Sinorhizobium</taxon>
    </lineage>
</organism>
<dbReference type="Pfam" id="PF00535">
    <property type="entry name" value="Glycos_transf_2"/>
    <property type="match status" value="1"/>
</dbReference>
<sequence>MSVEPGIVRNGPLVSVIIPAYNAARTLEETLISVRNQTYRNLEIIVVDDGSKDSTFELAQKHAKADARILIHRRANGGVAKARNAGIALAKGQYIAPVDADDLWDHCKIERQVQVMLQMAEGHGVVYNWYAAIDEDSIVVGYSGPNFSRGQVFEELLRHNFIGNGSTPLMPRVDLIACGGYDPSLRERGAEGCEDLKLYLALAERLPFELVPDYLTGYRFSNGNLSSNACSMVRSYDMVVSPIRARRPELASLIDEASFFTARWYFQIAFRARDHKQITKLVPLMVANHPARLAKHGIRVGWRSLKAIGRCVFRQKLVSQTAFPTPEMGIPYSSSREMSPDAIKSNSGSQPGLWRR</sequence>
<name>A0ABY8CSR2_9HYPH</name>
<evidence type="ECO:0000313" key="4">
    <source>
        <dbReference type="Proteomes" id="UP001235547"/>
    </source>
</evidence>
<dbReference type="Proteomes" id="UP001235547">
    <property type="component" value="Chromosome 2"/>
</dbReference>
<dbReference type="PANTHER" id="PTHR22916:SF3">
    <property type="entry name" value="UDP-GLCNAC:BETAGAL BETA-1,3-N-ACETYLGLUCOSAMINYLTRANSFERASE-LIKE PROTEIN 1"/>
    <property type="match status" value="1"/>
</dbReference>
<reference evidence="3 4" key="1">
    <citation type="submission" date="2023-03" db="EMBL/GenBank/DDBJ databases">
        <authorList>
            <person name="Kaur S."/>
            <person name="Espinosa-Saiz D."/>
            <person name="Velazquez E."/>
            <person name="Menendez E."/>
            <person name="diCenzo G.C."/>
        </authorList>
    </citation>
    <scope>NUCLEOTIDE SEQUENCE [LARGE SCALE GENOMIC DNA]</scope>
    <source>
        <strain evidence="3 4">LMG 27395</strain>
    </source>
</reference>
<dbReference type="InterPro" id="IPR001173">
    <property type="entry name" value="Glyco_trans_2-like"/>
</dbReference>
<evidence type="ECO:0000256" key="1">
    <source>
        <dbReference type="SAM" id="MobiDB-lite"/>
    </source>
</evidence>
<gene>
    <name evidence="3" type="ORF">PYH38_000264</name>
</gene>
<dbReference type="Gene3D" id="3.90.550.10">
    <property type="entry name" value="Spore Coat Polysaccharide Biosynthesis Protein SpsA, Chain A"/>
    <property type="match status" value="1"/>
</dbReference>
<feature type="domain" description="Glycosyltransferase 2-like" evidence="2">
    <location>
        <begin position="15"/>
        <end position="136"/>
    </location>
</feature>